<sequence length="73" mass="8031">MARPDPDPSIGGSADRPWRPVALWDSAGEFEGCCDLRKRGLEYRCVSGGRIGVVSLQGSLRVCPQWPVWLAVF</sequence>
<proteinExistence type="predicted"/>
<reference evidence="1 2" key="2">
    <citation type="submission" date="2020-03" db="EMBL/GenBank/DDBJ databases">
        <authorList>
            <person name="Ichikawa N."/>
            <person name="Kimura A."/>
            <person name="Kitahashi Y."/>
            <person name="Uohara A."/>
        </authorList>
    </citation>
    <scope>NUCLEOTIDE SEQUENCE [LARGE SCALE GENOMIC DNA]</scope>
    <source>
        <strain evidence="1 2">NBRC 105367</strain>
    </source>
</reference>
<accession>A0A6F8YXS9</accession>
<name>A0A6F8YXS9_9ACTN</name>
<dbReference type="EMBL" id="AP022871">
    <property type="protein sequence ID" value="BCB90813.1"/>
    <property type="molecule type" value="Genomic_DNA"/>
</dbReference>
<dbReference type="AlphaFoldDB" id="A0A6F8YXS9"/>
<keyword evidence="2" id="KW-1185">Reference proteome</keyword>
<dbReference type="Proteomes" id="UP000503011">
    <property type="component" value="Chromosome"/>
</dbReference>
<gene>
    <name evidence="1" type="ORF">Psuf_081260</name>
</gene>
<reference evidence="1 2" key="1">
    <citation type="submission" date="2020-03" db="EMBL/GenBank/DDBJ databases">
        <title>Whole genome shotgun sequence of Phytohabitans suffuscus NBRC 105367.</title>
        <authorList>
            <person name="Komaki H."/>
            <person name="Tamura T."/>
        </authorList>
    </citation>
    <scope>NUCLEOTIDE SEQUENCE [LARGE SCALE GENOMIC DNA]</scope>
    <source>
        <strain evidence="1 2">NBRC 105367</strain>
    </source>
</reference>
<evidence type="ECO:0000313" key="2">
    <source>
        <dbReference type="Proteomes" id="UP000503011"/>
    </source>
</evidence>
<evidence type="ECO:0000313" key="1">
    <source>
        <dbReference type="EMBL" id="BCB90813.1"/>
    </source>
</evidence>
<protein>
    <submittedName>
        <fullName evidence="1">Uncharacterized protein</fullName>
    </submittedName>
</protein>
<dbReference type="KEGG" id="psuu:Psuf_081260"/>
<organism evidence="1 2">
    <name type="scientific">Phytohabitans suffuscus</name>
    <dbReference type="NCBI Taxonomy" id="624315"/>
    <lineage>
        <taxon>Bacteria</taxon>
        <taxon>Bacillati</taxon>
        <taxon>Actinomycetota</taxon>
        <taxon>Actinomycetes</taxon>
        <taxon>Micromonosporales</taxon>
        <taxon>Micromonosporaceae</taxon>
    </lineage>
</organism>